<dbReference type="EMBL" id="CP006842">
    <property type="protein sequence ID" value="AHW62551.1"/>
    <property type="molecule type" value="Genomic_DNA"/>
</dbReference>
<dbReference type="SUPFAM" id="SSF56300">
    <property type="entry name" value="Metallo-dependent phosphatases"/>
    <property type="match status" value="1"/>
</dbReference>
<gene>
    <name evidence="2" type="ORF">CGLY_00515</name>
</gene>
<keyword evidence="3" id="KW-1185">Reference proteome</keyword>
<dbReference type="eggNOG" id="COG0639">
    <property type="taxonomic scope" value="Bacteria"/>
</dbReference>
<dbReference type="InterPro" id="IPR029052">
    <property type="entry name" value="Metallo-depent_PP-like"/>
</dbReference>
<proteinExistence type="predicted"/>
<dbReference type="Proteomes" id="UP000023703">
    <property type="component" value="Chromosome"/>
</dbReference>
<feature type="domain" description="Calcineurin-like phosphoesterase" evidence="1">
    <location>
        <begin position="20"/>
        <end position="242"/>
    </location>
</feature>
<evidence type="ECO:0000259" key="1">
    <source>
        <dbReference type="Pfam" id="PF00149"/>
    </source>
</evidence>
<evidence type="ECO:0000313" key="2">
    <source>
        <dbReference type="EMBL" id="AHW62551.1"/>
    </source>
</evidence>
<dbReference type="InterPro" id="IPR004843">
    <property type="entry name" value="Calcineurin-like_PHP"/>
</dbReference>
<dbReference type="OrthoDB" id="5380150at2"/>
<protein>
    <recommendedName>
        <fullName evidence="1">Calcineurin-like phosphoesterase domain-containing protein</fullName>
    </recommendedName>
</protein>
<sequence>MLDPDTVDNCDPVAPNPNLIAFIGDIHRKDIALETTVALVLEAGATTIIQCGDYWLYGDQVPPQPPGHPDMAQKAQTAINNACHDTGIDLTEVDVRFIDGNHDNPDLLNPNTPRPVRISDNVTYMPRGTRARLAGVELLFLGGASSIDKQWRTEGLNWWPAENITESQAERAIAAATDPDQPPVDILVTHETTTEAFTALAHGSEHAQDKAGEPAGETNRTHLTGVRDAARPRVHVHGHHHTRFAAPVARVLDIGLNKETHPGSVAILDTTDWTWTVPVERFTYTYPDDDLTQVPTEHRHVEHQGLFEWGTVELPAPEVNLDTYAGQVDPSTVESITAHRMILQRVTGRQRGLGLRHTLAARRIARTDTPEDTEATARDKAAEQLTAWIRNDDIDALATHLLDPRGEFDIYRHLSPIIDMWGTEEIRLWAAHAARPTGQ</sequence>
<name>X5E791_9CORY</name>
<accession>X5E791</accession>
<dbReference type="HOGENOM" id="CLU_655090_0_0_11"/>
<organism evidence="2 3">
    <name type="scientific">Corynebacterium glyciniphilum AJ 3170</name>
    <dbReference type="NCBI Taxonomy" id="1404245"/>
    <lineage>
        <taxon>Bacteria</taxon>
        <taxon>Bacillati</taxon>
        <taxon>Actinomycetota</taxon>
        <taxon>Actinomycetes</taxon>
        <taxon>Mycobacteriales</taxon>
        <taxon>Corynebacteriaceae</taxon>
        <taxon>Corynebacterium</taxon>
    </lineage>
</organism>
<dbReference type="RefSeq" id="WP_038545125.1">
    <property type="nucleotide sequence ID" value="NZ_CP006842.1"/>
</dbReference>
<evidence type="ECO:0000313" key="3">
    <source>
        <dbReference type="Proteomes" id="UP000023703"/>
    </source>
</evidence>
<reference evidence="2 3" key="1">
    <citation type="journal article" date="2015" name="Int. J. Syst. Evol. Microbiol.">
        <title>Revisiting Corynebacterium glyciniphilum (ex Kubota et al., 1972) sp. nov., nom. rev., isolated from putrefied banana.</title>
        <authorList>
            <person name="Al-Dilaimi A."/>
            <person name="Bednarz H."/>
            <person name="Lomker A."/>
            <person name="Niehaus K."/>
            <person name="Kalinowski J."/>
            <person name="Ruckert C."/>
        </authorList>
    </citation>
    <scope>NUCLEOTIDE SEQUENCE [LARGE SCALE GENOMIC DNA]</scope>
    <source>
        <strain evidence="2">AJ 3170</strain>
    </source>
</reference>
<dbReference type="KEGG" id="cgy:CGLY_00515"/>
<dbReference type="AlphaFoldDB" id="X5E791"/>
<dbReference type="Gene3D" id="3.60.21.10">
    <property type="match status" value="1"/>
</dbReference>
<dbReference type="Pfam" id="PF00149">
    <property type="entry name" value="Metallophos"/>
    <property type="match status" value="1"/>
</dbReference>
<dbReference type="GO" id="GO:0016787">
    <property type="term" value="F:hydrolase activity"/>
    <property type="evidence" value="ECO:0007669"/>
    <property type="project" value="InterPro"/>
</dbReference>